<keyword evidence="1" id="KW-0812">Transmembrane</keyword>
<gene>
    <name evidence="2" type="ordered locus">RPC_3773</name>
</gene>
<dbReference type="HOGENOM" id="CLU_1061203_0_0_5"/>
<feature type="transmembrane region" description="Helical" evidence="1">
    <location>
        <begin position="15"/>
        <end position="32"/>
    </location>
</feature>
<organism evidence="2">
    <name type="scientific">Rhodopseudomonas palustris (strain BisB18)</name>
    <dbReference type="NCBI Taxonomy" id="316056"/>
    <lineage>
        <taxon>Bacteria</taxon>
        <taxon>Pseudomonadati</taxon>
        <taxon>Pseudomonadota</taxon>
        <taxon>Alphaproteobacteria</taxon>
        <taxon>Hyphomicrobiales</taxon>
        <taxon>Nitrobacteraceae</taxon>
        <taxon>Rhodopseudomonas</taxon>
    </lineage>
</organism>
<reference evidence="2" key="1">
    <citation type="submission" date="2006-03" db="EMBL/GenBank/DDBJ databases">
        <title>Complete sequence of Rhodopseudomonas palustris BisB18.</title>
        <authorList>
            <consortium name="US DOE Joint Genome Institute"/>
            <person name="Copeland A."/>
            <person name="Lucas S."/>
            <person name="Lapidus A."/>
            <person name="Barry K."/>
            <person name="Detter J.C."/>
            <person name="Glavina del Rio T."/>
            <person name="Hammon N."/>
            <person name="Israni S."/>
            <person name="Dalin E."/>
            <person name="Tice H."/>
            <person name="Pitluck S."/>
            <person name="Chain P."/>
            <person name="Malfatti S."/>
            <person name="Shin M."/>
            <person name="Vergez L."/>
            <person name="Schmutz J."/>
            <person name="Larimer F."/>
            <person name="Land M."/>
            <person name="Hauser L."/>
            <person name="Pelletier D.A."/>
            <person name="Kyrpides N."/>
            <person name="Anderson I."/>
            <person name="Oda Y."/>
            <person name="Harwood C.S."/>
            <person name="Richardson P."/>
        </authorList>
    </citation>
    <scope>NUCLEOTIDE SEQUENCE [LARGE SCALE GENOMIC DNA]</scope>
    <source>
        <strain evidence="2">BisB18</strain>
    </source>
</reference>
<dbReference type="EMBL" id="CP000301">
    <property type="protein sequence ID" value="ABD89308.1"/>
    <property type="molecule type" value="Genomic_DNA"/>
</dbReference>
<keyword evidence="1" id="KW-0472">Membrane</keyword>
<dbReference type="STRING" id="316056.RPC_3773"/>
<accession>Q20ZX8</accession>
<evidence type="ECO:0000313" key="2">
    <source>
        <dbReference type="EMBL" id="ABD89308.1"/>
    </source>
</evidence>
<proteinExistence type="predicted"/>
<protein>
    <submittedName>
        <fullName evidence="2">Uncharacterized protein</fullName>
    </submittedName>
</protein>
<dbReference type="KEGG" id="rpc:RPC_3773"/>
<sequence>MRPGEQYGARVVKRLLAWVIVLAGGYLIFFSGSATKKIGSKKVTIEIATPQGTVRGSSVFELTHSNAPWWYPSAVRGAFGIKGEAPYADLGDGRYVFMLLHDQFWQKRMVAYLISERDRDASSYDNTPIFVTFDNIEDVNSIRAVDRNALHLAFGAGYRLAGLTVTETKEPATQGTLAKKFPALHMAMMPSPADQTPPPSKQKLPFKGTSEEWYASLSPEEKRLARWHPSASTAEKKSAGLEPFRKDLRRIDWGAFDAIPRR</sequence>
<dbReference type="AlphaFoldDB" id="Q20ZX8"/>
<evidence type="ECO:0000256" key="1">
    <source>
        <dbReference type="SAM" id="Phobius"/>
    </source>
</evidence>
<name>Q20ZX8_RHOPB</name>
<keyword evidence="1" id="KW-1133">Transmembrane helix</keyword>